<comment type="caution">
    <text evidence="4">The sequence shown here is derived from an EMBL/GenBank/DDBJ whole genome shotgun (WGS) entry which is preliminary data.</text>
</comment>
<accession>A0A3L9Z2R0</accession>
<evidence type="ECO:0000313" key="5">
    <source>
        <dbReference type="Proteomes" id="UP000271339"/>
    </source>
</evidence>
<dbReference type="InterPro" id="IPR011055">
    <property type="entry name" value="Dup_hybrid_motif"/>
</dbReference>
<protein>
    <submittedName>
        <fullName evidence="4">Putative secreted protein (Por secretion system target)</fullName>
    </submittedName>
</protein>
<dbReference type="RefSeq" id="WP_121906426.1">
    <property type="nucleotide sequence ID" value="NZ_REFC01000011.1"/>
</dbReference>
<dbReference type="NCBIfam" id="TIGR04183">
    <property type="entry name" value="Por_Secre_tail"/>
    <property type="match status" value="1"/>
</dbReference>
<evidence type="ECO:0000256" key="1">
    <source>
        <dbReference type="ARBA" id="ARBA00022729"/>
    </source>
</evidence>
<dbReference type="AlphaFoldDB" id="A0A3L9Z2R0"/>
<reference evidence="4 5" key="1">
    <citation type="submission" date="2018-10" db="EMBL/GenBank/DDBJ databases">
        <title>Genomic Encyclopedia of Archaeal and Bacterial Type Strains, Phase II (KMG-II): from individual species to whole genera.</title>
        <authorList>
            <person name="Goeker M."/>
        </authorList>
    </citation>
    <scope>NUCLEOTIDE SEQUENCE [LARGE SCALE GENOMIC DNA]</scope>
    <source>
        <strain evidence="4 5">DSM 23424</strain>
    </source>
</reference>
<dbReference type="InterPro" id="IPR016047">
    <property type="entry name" value="M23ase_b-sheet_dom"/>
</dbReference>
<dbReference type="PANTHER" id="PTHR21666">
    <property type="entry name" value="PEPTIDASE-RELATED"/>
    <property type="match status" value="1"/>
</dbReference>
<sequence length="463" mass="52166">MTSKIRIICTAISILIINISFAQNSFSEAYGGEVLIPRNSEPCLTETQRAHTKLLLDASVAQLELEGRLVPINTEGGHPLFDWPMAQASGFNYHNIWTLSNYVDHNPAFPNQISDYDCGTRSYDTSNGYNHRGFDIISWPFWWKQMDRNQAIAIAGADGQIIYKGDGNFDRNCSFNNNPWNAVYLQHSDGSRSWYLHLKSGSLTSKEVGDTVSRGEFLGVIGSSGSSTLPHLHFEVYDSGNSLIDPSNGPCNNINSDSWWVAQKPYYNTGINAVLTHTYFPNWETCPNSEITNESDQFDLGVDVYYGIYLSDQRAGTSVHLKITRPNNSIFQEWDYALVDDLNIAYWMWYYPADMEGQWTFEATYNGDTVSHSFNVGALGTPELALNDTKVYPNPVQDKLFIDSESFITQVSFRDVMGKTLFQMYNASQSIDEIDVSNLSGGIYFMTITSEANQSKTIKIIHY</sequence>
<dbReference type="Gene3D" id="2.70.70.10">
    <property type="entry name" value="Glucose Permease (Domain IIA)"/>
    <property type="match status" value="1"/>
</dbReference>
<keyword evidence="1" id="KW-0732">Signal</keyword>
<dbReference type="Pfam" id="PF01551">
    <property type="entry name" value="Peptidase_M23"/>
    <property type="match status" value="1"/>
</dbReference>
<feature type="domain" description="Secretion system C-terminal sorting" evidence="3">
    <location>
        <begin position="391"/>
        <end position="458"/>
    </location>
</feature>
<gene>
    <name evidence="4" type="ORF">BXY75_0855</name>
</gene>
<evidence type="ECO:0000259" key="2">
    <source>
        <dbReference type="Pfam" id="PF01551"/>
    </source>
</evidence>
<feature type="domain" description="M23ase beta-sheet core" evidence="2">
    <location>
        <begin position="154"/>
        <end position="242"/>
    </location>
</feature>
<evidence type="ECO:0000313" key="4">
    <source>
        <dbReference type="EMBL" id="RMA66430.1"/>
    </source>
</evidence>
<dbReference type="InterPro" id="IPR050570">
    <property type="entry name" value="Cell_wall_metabolism_enzyme"/>
</dbReference>
<keyword evidence="5" id="KW-1185">Reference proteome</keyword>
<dbReference type="PANTHER" id="PTHR21666:SF289">
    <property type="entry name" value="L-ALA--D-GLU ENDOPEPTIDASE"/>
    <property type="match status" value="1"/>
</dbReference>
<proteinExistence type="predicted"/>
<dbReference type="CDD" id="cd12797">
    <property type="entry name" value="M23_peptidase"/>
    <property type="match status" value="1"/>
</dbReference>
<name>A0A3L9Z2R0_9FLAO</name>
<evidence type="ECO:0000259" key="3">
    <source>
        <dbReference type="Pfam" id="PF18962"/>
    </source>
</evidence>
<dbReference type="GO" id="GO:0004222">
    <property type="term" value="F:metalloendopeptidase activity"/>
    <property type="evidence" value="ECO:0007669"/>
    <property type="project" value="TreeGrafter"/>
</dbReference>
<dbReference type="Proteomes" id="UP000271339">
    <property type="component" value="Unassembled WGS sequence"/>
</dbReference>
<organism evidence="4 5">
    <name type="scientific">Ulvibacter antarcticus</name>
    <dbReference type="NCBI Taxonomy" id="442714"/>
    <lineage>
        <taxon>Bacteria</taxon>
        <taxon>Pseudomonadati</taxon>
        <taxon>Bacteroidota</taxon>
        <taxon>Flavobacteriia</taxon>
        <taxon>Flavobacteriales</taxon>
        <taxon>Flavobacteriaceae</taxon>
        <taxon>Ulvibacter</taxon>
    </lineage>
</organism>
<dbReference type="InterPro" id="IPR026444">
    <property type="entry name" value="Secre_tail"/>
</dbReference>
<dbReference type="Pfam" id="PF18962">
    <property type="entry name" value="Por_Secre_tail"/>
    <property type="match status" value="1"/>
</dbReference>
<dbReference type="EMBL" id="REFC01000011">
    <property type="protein sequence ID" value="RMA66430.1"/>
    <property type="molecule type" value="Genomic_DNA"/>
</dbReference>
<dbReference type="OrthoDB" id="9809488at2"/>
<dbReference type="SUPFAM" id="SSF51261">
    <property type="entry name" value="Duplicated hybrid motif"/>
    <property type="match status" value="1"/>
</dbReference>